<accession>A0ABP8IRK2</accession>
<sequence length="558" mass="62794">MQDLLRTGLVAGRHQRWLLFADTTRRDEYSLGRTPQEVRSWLAAYERRQEEKLTLNPDSVQLHIPTEEELRQPPPPPPPKLTTAIQLPSTPAAKALARTQTIQLTQQLWQAGLLTAAEYRRNLPLAKEGAFYSRRNLLNTVNALARSSQGLQTSDELPPMLLRLGLLTSTQAQQLTQDLRAGEFADQVELLPRLPHGRIFNRQHYPAAMLPYLEQLHRDVAKLLPGLHFTNFRARVLTPSEMSSCLGCEGAEDVLVQLQIGTRQYTHRSEWQRGFGPGGLAEIDDTRFYHLFNQVLADQGSPHRLVYVQSTLAQHLIGGPERFGLWRLTAAQAEALDTLAASALNLEDYESFDILPTDTVTAALRSFTALGFLRHLTPAQRQAAEARLRQARLTSREGVLQFVPGSVGEYRGDPDYRSWSYARLLQVLRGASKGSFTPTQVRDGCQHADGTLGFQLGQRAYHTALYQANDHPDPRLFQLIQRALRDQHIPGKLYEVSSALAQSRGQVVCYVFLSPAQERIIRQQRLLNLTDPTLTDAQRYAEEETADMAADSVYLRGQ</sequence>
<reference evidence="2" key="1">
    <citation type="journal article" date="2019" name="Int. J. Syst. Evol. Microbiol.">
        <title>The Global Catalogue of Microorganisms (GCM) 10K type strain sequencing project: providing services to taxonomists for standard genome sequencing and annotation.</title>
        <authorList>
            <consortium name="The Broad Institute Genomics Platform"/>
            <consortium name="The Broad Institute Genome Sequencing Center for Infectious Disease"/>
            <person name="Wu L."/>
            <person name="Ma J."/>
        </authorList>
    </citation>
    <scope>NUCLEOTIDE SEQUENCE [LARGE SCALE GENOMIC DNA]</scope>
    <source>
        <strain evidence="2">JCM 17923</strain>
    </source>
</reference>
<name>A0ABP8IRK2_9BACT</name>
<proteinExistence type="predicted"/>
<protein>
    <recommendedName>
        <fullName evidence="3">Helicase XPB/Ssl2 N-terminal domain-containing protein</fullName>
    </recommendedName>
</protein>
<gene>
    <name evidence="1" type="ORF">GCM10023185_41960</name>
</gene>
<evidence type="ECO:0000313" key="2">
    <source>
        <dbReference type="Proteomes" id="UP001501153"/>
    </source>
</evidence>
<dbReference type="EMBL" id="BAABGZ010000080">
    <property type="protein sequence ID" value="GAA4368847.1"/>
    <property type="molecule type" value="Genomic_DNA"/>
</dbReference>
<evidence type="ECO:0000313" key="1">
    <source>
        <dbReference type="EMBL" id="GAA4368847.1"/>
    </source>
</evidence>
<keyword evidence="2" id="KW-1185">Reference proteome</keyword>
<organism evidence="1 2">
    <name type="scientific">Hymenobacter saemangeumensis</name>
    <dbReference type="NCBI Taxonomy" id="1084522"/>
    <lineage>
        <taxon>Bacteria</taxon>
        <taxon>Pseudomonadati</taxon>
        <taxon>Bacteroidota</taxon>
        <taxon>Cytophagia</taxon>
        <taxon>Cytophagales</taxon>
        <taxon>Hymenobacteraceae</taxon>
        <taxon>Hymenobacter</taxon>
    </lineage>
</organism>
<evidence type="ECO:0008006" key="3">
    <source>
        <dbReference type="Google" id="ProtNLM"/>
    </source>
</evidence>
<dbReference type="Proteomes" id="UP001501153">
    <property type="component" value="Unassembled WGS sequence"/>
</dbReference>
<comment type="caution">
    <text evidence="1">The sequence shown here is derived from an EMBL/GenBank/DDBJ whole genome shotgun (WGS) entry which is preliminary data.</text>
</comment>